<dbReference type="InterPro" id="IPR047708">
    <property type="entry name" value="CD1871A-like"/>
</dbReference>
<dbReference type="RefSeq" id="WP_014080444.1">
    <property type="nucleotide sequence ID" value="NC_015977.1"/>
</dbReference>
<name>G2SY07_ROSHA</name>
<dbReference type="EMBL" id="CP003040">
    <property type="protein sequence ID" value="AEN97433.1"/>
    <property type="molecule type" value="Genomic_DNA"/>
</dbReference>
<dbReference type="STRING" id="585394.RHOM_11625"/>
<dbReference type="OrthoDB" id="1698689at2"/>
<dbReference type="GeneID" id="93724073"/>
<accession>G2SY07</accession>
<dbReference type="BioCyc" id="RHOM585394:G1H02-2321-MONOMER"/>
<protein>
    <recommendedName>
        <fullName evidence="3">Thioredoxin</fullName>
    </recommendedName>
</protein>
<dbReference type="eggNOG" id="ENOG5033B3W">
    <property type="taxonomic scope" value="Bacteria"/>
</dbReference>
<sequence length="45" mass="4772">MRKRISQFALFITGTLMIGYGAIRGEAATVLGKAIKLCLECVGIG</sequence>
<dbReference type="KEGG" id="rho:RHOM_11625"/>
<keyword evidence="2" id="KW-1185">Reference proteome</keyword>
<proteinExistence type="predicted"/>
<evidence type="ECO:0000313" key="2">
    <source>
        <dbReference type="Proteomes" id="UP000008178"/>
    </source>
</evidence>
<dbReference type="Proteomes" id="UP000008178">
    <property type="component" value="Chromosome"/>
</dbReference>
<dbReference type="NCBIfam" id="NF040920">
    <property type="entry name" value="CD1871A_fam"/>
    <property type="match status" value="1"/>
</dbReference>
<gene>
    <name evidence="1" type="ordered locus">RHOM_11625</name>
</gene>
<dbReference type="AlphaFoldDB" id="G2SY07"/>
<evidence type="ECO:0000313" key="1">
    <source>
        <dbReference type="EMBL" id="AEN97433.1"/>
    </source>
</evidence>
<dbReference type="HOGENOM" id="CLU_209121_1_1_9"/>
<evidence type="ECO:0008006" key="3">
    <source>
        <dbReference type="Google" id="ProtNLM"/>
    </source>
</evidence>
<organism evidence="1 2">
    <name type="scientific">Roseburia hominis (strain DSM 16839 / JCM 17582 / NCIMB 14029 / A2-183)</name>
    <dbReference type="NCBI Taxonomy" id="585394"/>
    <lineage>
        <taxon>Bacteria</taxon>
        <taxon>Bacillati</taxon>
        <taxon>Bacillota</taxon>
        <taxon>Clostridia</taxon>
        <taxon>Lachnospirales</taxon>
        <taxon>Lachnospiraceae</taxon>
        <taxon>Roseburia</taxon>
    </lineage>
</organism>
<reference evidence="1 2" key="1">
    <citation type="journal article" date="2015" name="Genome Announc.">
        <title>Complete genome sequence of the human gut symbiont Roseburia hominis.</title>
        <authorList>
            <person name="Travis A.J."/>
            <person name="Kelly D."/>
            <person name="Flint H.J."/>
            <person name="Aminov R.I."/>
        </authorList>
    </citation>
    <scope>NUCLEOTIDE SEQUENCE [LARGE SCALE GENOMIC DNA]</scope>
    <source>
        <strain evidence="2">DSM 16839 / JCM 17582 / NCIMB 14029 / A2-183</strain>
    </source>
</reference>